<keyword evidence="4" id="KW-0520">NAD</keyword>
<evidence type="ECO:0000256" key="3">
    <source>
        <dbReference type="ARBA" id="ARBA00023002"/>
    </source>
</evidence>
<dbReference type="OrthoDB" id="310895at2759"/>
<dbReference type="FunFam" id="3.40.309.10:FF:000002">
    <property type="entry name" value="Methylmalonate-semialdehyde dehydrogenase (Acylating)"/>
    <property type="match status" value="1"/>
</dbReference>
<dbReference type="InterPro" id="IPR016161">
    <property type="entry name" value="Ald_DH/histidinol_DH"/>
</dbReference>
<organism evidence="6 7">
    <name type="scientific">Triparma strigata</name>
    <dbReference type="NCBI Taxonomy" id="1606541"/>
    <lineage>
        <taxon>Eukaryota</taxon>
        <taxon>Sar</taxon>
        <taxon>Stramenopiles</taxon>
        <taxon>Ochrophyta</taxon>
        <taxon>Bolidophyceae</taxon>
        <taxon>Parmales</taxon>
        <taxon>Triparmaceae</taxon>
        <taxon>Triparma</taxon>
    </lineage>
</organism>
<comment type="similarity">
    <text evidence="1">Belongs to the aldehyde dehydrogenase family.</text>
</comment>
<dbReference type="FunFam" id="3.40.605.10:FF:000003">
    <property type="entry name" value="Methylmalonate-semialdehyde dehydrogenase [acylating]"/>
    <property type="match status" value="1"/>
</dbReference>
<dbReference type="AlphaFoldDB" id="A0A9W6ZVK6"/>
<dbReference type="Proteomes" id="UP001165085">
    <property type="component" value="Unassembled WGS sequence"/>
</dbReference>
<comment type="caution">
    <text evidence="6">The sequence shown here is derived from an EMBL/GenBank/DDBJ whole genome shotgun (WGS) entry which is preliminary data.</text>
</comment>
<protein>
    <recommendedName>
        <fullName evidence="2">methylmalonate-semialdehyde dehydrogenase (CoA acylating)</fullName>
        <ecNumber evidence="2">1.2.1.27</ecNumber>
    </recommendedName>
</protein>
<dbReference type="PANTHER" id="PTHR43866">
    <property type="entry name" value="MALONATE-SEMIALDEHYDE DEHYDROGENASE"/>
    <property type="match status" value="1"/>
</dbReference>
<evidence type="ECO:0000259" key="5">
    <source>
        <dbReference type="Pfam" id="PF00171"/>
    </source>
</evidence>
<dbReference type="PANTHER" id="PTHR43866:SF3">
    <property type="entry name" value="METHYLMALONATE-SEMIALDEHYDE DEHYDROGENASE [ACYLATING], MITOCHONDRIAL"/>
    <property type="match status" value="1"/>
</dbReference>
<dbReference type="InterPro" id="IPR016162">
    <property type="entry name" value="Ald_DH_N"/>
</dbReference>
<dbReference type="InterPro" id="IPR016163">
    <property type="entry name" value="Ald_DH_C"/>
</dbReference>
<evidence type="ECO:0000313" key="7">
    <source>
        <dbReference type="Proteomes" id="UP001165085"/>
    </source>
</evidence>
<dbReference type="Pfam" id="PF00171">
    <property type="entry name" value="Aldedh"/>
    <property type="match status" value="1"/>
</dbReference>
<sequence>MLSLSTVRFASRLRASRAFSTIPVVPNFISGKFTPSAATEFIDVTNPATNEVVTRVPKSTQSELEAAVASAAEAFETWSETPVQMRQRIMLDYVQLIKRDQMKIAESITLEQGKTIPDAMGDVFRGLEIVEMSSAIGHLMMGETQGNISKGIDAYSYREPLGVTAGICPFNFPAMIPLWMFPVAVAAGNTSVIKPSEKDPSAMIMLAELAQEAGLPDGVLNIVHGAHETVDFICDAPDIKAISFVGGNAAGEYIHARGTGNGKRVQANLGAKNHATIMPDADRSSVVKALAGAAFGAAGQRCMALSVVVFVGESKEWIEDVVEEAKKYKVGSGFDEDVQVGPLITPEAKKRCEDIIQQSIDEGAECLIDGRGVKVEGFENGNFVGPTVLNVPNTTNVAYTEEIFGPVLTCLSVDTLEEAIAITNSNPYGNGCSIFTTSGPAARMYQHKIDCGQVGINVPIPVPLPFFSFTGSRASIRGDLHFYGKEGVKFVTKAKTVTSNWTYKGNLGGAVMPTMGK</sequence>
<keyword evidence="7" id="KW-1185">Reference proteome</keyword>
<dbReference type="CDD" id="cd07085">
    <property type="entry name" value="ALDH_F6_MMSDH"/>
    <property type="match status" value="1"/>
</dbReference>
<dbReference type="PROSITE" id="PS00070">
    <property type="entry name" value="ALDEHYDE_DEHYDR_CYS"/>
    <property type="match status" value="1"/>
</dbReference>
<evidence type="ECO:0000256" key="1">
    <source>
        <dbReference type="ARBA" id="ARBA00009986"/>
    </source>
</evidence>
<dbReference type="GO" id="GO:0005739">
    <property type="term" value="C:mitochondrion"/>
    <property type="evidence" value="ECO:0007669"/>
    <property type="project" value="TreeGrafter"/>
</dbReference>
<keyword evidence="3" id="KW-0560">Oxidoreductase</keyword>
<dbReference type="InterPro" id="IPR016160">
    <property type="entry name" value="Ald_DH_CS_CYS"/>
</dbReference>
<evidence type="ECO:0000256" key="4">
    <source>
        <dbReference type="ARBA" id="ARBA00023027"/>
    </source>
</evidence>
<dbReference type="GO" id="GO:0004491">
    <property type="term" value="F:methylmalonate-semialdehyde dehydrogenase (acylating, NAD) activity"/>
    <property type="evidence" value="ECO:0007669"/>
    <property type="project" value="UniProtKB-EC"/>
</dbReference>
<dbReference type="EMBL" id="BRXY01000065">
    <property type="protein sequence ID" value="GMH60471.1"/>
    <property type="molecule type" value="Genomic_DNA"/>
</dbReference>
<dbReference type="SUPFAM" id="SSF53720">
    <property type="entry name" value="ALDH-like"/>
    <property type="match status" value="1"/>
</dbReference>
<dbReference type="InterPro" id="IPR010061">
    <property type="entry name" value="MeMal-semiAld_DH"/>
</dbReference>
<reference evidence="7" key="1">
    <citation type="journal article" date="2023" name="Commun. Biol.">
        <title>Genome analysis of Parmales, the sister group of diatoms, reveals the evolutionary specialization of diatoms from phago-mixotrophs to photoautotrophs.</title>
        <authorList>
            <person name="Ban H."/>
            <person name="Sato S."/>
            <person name="Yoshikawa S."/>
            <person name="Yamada K."/>
            <person name="Nakamura Y."/>
            <person name="Ichinomiya M."/>
            <person name="Sato N."/>
            <person name="Blanc-Mathieu R."/>
            <person name="Endo H."/>
            <person name="Kuwata A."/>
            <person name="Ogata H."/>
        </authorList>
    </citation>
    <scope>NUCLEOTIDE SEQUENCE [LARGE SCALE GENOMIC DNA]</scope>
    <source>
        <strain evidence="7">NIES 3701</strain>
    </source>
</reference>
<dbReference type="GO" id="GO:0006574">
    <property type="term" value="P:L-valine catabolic process"/>
    <property type="evidence" value="ECO:0007669"/>
    <property type="project" value="TreeGrafter"/>
</dbReference>
<accession>A0A9W6ZVK6</accession>
<dbReference type="GO" id="GO:0006210">
    <property type="term" value="P:thymine catabolic process"/>
    <property type="evidence" value="ECO:0007669"/>
    <property type="project" value="TreeGrafter"/>
</dbReference>
<dbReference type="Gene3D" id="3.40.309.10">
    <property type="entry name" value="Aldehyde Dehydrogenase, Chain A, domain 2"/>
    <property type="match status" value="1"/>
</dbReference>
<feature type="domain" description="Aldehyde dehydrogenase" evidence="5">
    <location>
        <begin position="35"/>
        <end position="497"/>
    </location>
</feature>
<proteinExistence type="inferred from homology"/>
<dbReference type="Gene3D" id="3.40.605.10">
    <property type="entry name" value="Aldehyde Dehydrogenase, Chain A, domain 1"/>
    <property type="match status" value="1"/>
</dbReference>
<dbReference type="NCBIfam" id="TIGR01722">
    <property type="entry name" value="MMSDH"/>
    <property type="match status" value="1"/>
</dbReference>
<evidence type="ECO:0000313" key="6">
    <source>
        <dbReference type="EMBL" id="GMH60471.1"/>
    </source>
</evidence>
<name>A0A9W6ZVK6_9STRA</name>
<evidence type="ECO:0000256" key="2">
    <source>
        <dbReference type="ARBA" id="ARBA00013048"/>
    </source>
</evidence>
<dbReference type="InterPro" id="IPR015590">
    <property type="entry name" value="Aldehyde_DH_dom"/>
</dbReference>
<gene>
    <name evidence="6" type="ORF">TrST_g5665</name>
</gene>
<dbReference type="EC" id="1.2.1.27" evidence="2"/>